<dbReference type="PANTHER" id="PTHR33706:SF1">
    <property type="entry name" value="TPR REPEAT PROTEIN"/>
    <property type="match status" value="1"/>
</dbReference>
<accession>A0A238U8H1</accession>
<dbReference type="OrthoDB" id="9785122at2"/>
<dbReference type="EMBL" id="LT899436">
    <property type="protein sequence ID" value="SNR15489.1"/>
    <property type="molecule type" value="Genomic_DNA"/>
</dbReference>
<dbReference type="AlphaFoldDB" id="A0A238U8H1"/>
<sequence>MVKAKEYVVLSFVFTMLFTLVSSAQKINQVDANGKRTGLWRKNYENGDVRYKGQFKSGKEVGMFSFYDRGASYPSIVKVFSEKSDTASVKFYNKSRVKTKGKMVGRKRVGKWIYYFSDGKTIFSEEHYMDGKLHGILKNYYINGRVTEISEYKNGKRNGSSKIYTEDGVLIEHVNYVNGNLEGEGKYYDLKGIIKEKGMYKEGKRIGKWEFYIDGELSKKGRPDTSIKKKKKEQ</sequence>
<evidence type="ECO:0000313" key="2">
    <source>
        <dbReference type="Proteomes" id="UP000215214"/>
    </source>
</evidence>
<dbReference type="RefSeq" id="WP_157730161.1">
    <property type="nucleotide sequence ID" value="NZ_LT899436.1"/>
</dbReference>
<dbReference type="PANTHER" id="PTHR33706">
    <property type="entry name" value="MORN VARIANT REPEAT PROTEIN"/>
    <property type="match status" value="1"/>
</dbReference>
<organism evidence="1 2">
    <name type="scientific">Tenacibaculum jejuense</name>
    <dbReference type="NCBI Taxonomy" id="584609"/>
    <lineage>
        <taxon>Bacteria</taxon>
        <taxon>Pseudomonadati</taxon>
        <taxon>Bacteroidota</taxon>
        <taxon>Flavobacteriia</taxon>
        <taxon>Flavobacteriales</taxon>
        <taxon>Flavobacteriaceae</taxon>
        <taxon>Tenacibaculum</taxon>
    </lineage>
</organism>
<dbReference type="KEGG" id="tje:TJEJU_1780"/>
<name>A0A238U8H1_9FLAO</name>
<dbReference type="SUPFAM" id="SSF82185">
    <property type="entry name" value="Histone H3 K4-specific methyltransferase SET7/9 N-terminal domain"/>
    <property type="match status" value="2"/>
</dbReference>
<proteinExistence type="predicted"/>
<reference evidence="1 2" key="1">
    <citation type="submission" date="2017-07" db="EMBL/GenBank/DDBJ databases">
        <authorList>
            <person name="Sun Z.S."/>
            <person name="Albrecht U."/>
            <person name="Echele G."/>
            <person name="Lee C.C."/>
        </authorList>
    </citation>
    <scope>NUCLEOTIDE SEQUENCE [LARGE SCALE GENOMIC DNA]</scope>
    <source>
        <strain evidence="2">type strain: KCTC 22618</strain>
    </source>
</reference>
<protein>
    <recommendedName>
        <fullName evidence="3">Toxin-antitoxin system YwqK family antitoxin</fullName>
    </recommendedName>
</protein>
<dbReference type="Gene3D" id="2.20.110.10">
    <property type="entry name" value="Histone H3 K4-specific methyltransferase SET7/9 N-terminal domain"/>
    <property type="match status" value="1"/>
</dbReference>
<dbReference type="InterPro" id="IPR011652">
    <property type="entry name" value="MORN_2"/>
</dbReference>
<evidence type="ECO:0000313" key="1">
    <source>
        <dbReference type="EMBL" id="SNR15489.1"/>
    </source>
</evidence>
<evidence type="ECO:0008006" key="3">
    <source>
        <dbReference type="Google" id="ProtNLM"/>
    </source>
</evidence>
<dbReference type="Proteomes" id="UP000215214">
    <property type="component" value="Chromosome TJEJU"/>
</dbReference>
<dbReference type="Gene3D" id="3.90.930.1">
    <property type="match status" value="1"/>
</dbReference>
<gene>
    <name evidence="1" type="ORF">TJEJU_1780</name>
</gene>
<keyword evidence="2" id="KW-1185">Reference proteome</keyword>
<dbReference type="Pfam" id="PF07661">
    <property type="entry name" value="MORN_2"/>
    <property type="match status" value="4"/>
</dbReference>